<keyword evidence="10" id="KW-0677">Repeat</keyword>
<evidence type="ECO:0000256" key="7">
    <source>
        <dbReference type="ARBA" id="ARBA00022553"/>
    </source>
</evidence>
<dbReference type="PANTHER" id="PTHR46002">
    <property type="entry name" value="EG:114D9.1 PROTEIN-RELATED"/>
    <property type="match status" value="1"/>
</dbReference>
<keyword evidence="7" id="KW-0597">Phosphoprotein</keyword>
<dbReference type="Pfam" id="PF13499">
    <property type="entry name" value="EF-hand_7"/>
    <property type="match status" value="1"/>
</dbReference>
<reference evidence="18 20" key="1">
    <citation type="submission" date="2017-06" db="EMBL/GenBank/DDBJ databases">
        <title>A platform for efficient transgenesis in Macrostomum lignano, a flatworm model organism for stem cell research.</title>
        <authorList>
            <person name="Berezikov E."/>
        </authorList>
    </citation>
    <scope>NUCLEOTIDE SEQUENCE [LARGE SCALE GENOMIC DNA]</scope>
    <source>
        <strain evidence="18">DV1</strain>
        <tissue evidence="18">Whole organism</tissue>
    </source>
</reference>
<feature type="non-terminal residue" evidence="18">
    <location>
        <position position="1"/>
    </location>
</feature>
<comment type="similarity">
    <text evidence="16">Belongs to the calcineurin regulatory subunit family. CHP subfamily.</text>
</comment>
<keyword evidence="14" id="KW-0539">Nucleus</keyword>
<keyword evidence="11" id="KW-0106">Calcium</keyword>
<proteinExistence type="inferred from homology"/>
<dbReference type="SUPFAM" id="SSF47473">
    <property type="entry name" value="EF-hand"/>
    <property type="match status" value="1"/>
</dbReference>
<evidence type="ECO:0000256" key="14">
    <source>
        <dbReference type="ARBA" id="ARBA00023242"/>
    </source>
</evidence>
<dbReference type="EMBL" id="NIVC01000107">
    <property type="protein sequence ID" value="PAA90577.1"/>
    <property type="molecule type" value="Genomic_DNA"/>
</dbReference>
<dbReference type="OrthoDB" id="191686at2759"/>
<keyword evidence="12" id="KW-0653">Protein transport</keyword>
<dbReference type="Gene3D" id="1.10.238.10">
    <property type="entry name" value="EF-hand"/>
    <property type="match status" value="1"/>
</dbReference>
<evidence type="ECO:0000256" key="10">
    <source>
        <dbReference type="ARBA" id="ARBA00022737"/>
    </source>
</evidence>
<keyword evidence="13" id="KW-0472">Membrane</keyword>
<dbReference type="STRING" id="282301.A0A267FUP1"/>
<dbReference type="InterPro" id="IPR011992">
    <property type="entry name" value="EF-hand-dom_pair"/>
</dbReference>
<accession>A0A267FUP1</accession>
<evidence type="ECO:0000256" key="5">
    <source>
        <dbReference type="ARBA" id="ARBA00022475"/>
    </source>
</evidence>
<evidence type="ECO:0000256" key="13">
    <source>
        <dbReference type="ARBA" id="ARBA00023136"/>
    </source>
</evidence>
<evidence type="ECO:0000256" key="9">
    <source>
        <dbReference type="ARBA" id="ARBA00022723"/>
    </source>
</evidence>
<evidence type="ECO:0000313" key="19">
    <source>
        <dbReference type="EMBL" id="PAA90577.1"/>
    </source>
</evidence>
<dbReference type="GO" id="GO:0005509">
    <property type="term" value="F:calcium ion binding"/>
    <property type="evidence" value="ECO:0007669"/>
    <property type="project" value="InterPro"/>
</dbReference>
<evidence type="ECO:0000256" key="8">
    <source>
        <dbReference type="ARBA" id="ARBA00022707"/>
    </source>
</evidence>
<name>A0A267FUP1_9PLAT</name>
<keyword evidence="4" id="KW-0813">Transport</keyword>
<evidence type="ECO:0000256" key="11">
    <source>
        <dbReference type="ARBA" id="ARBA00022837"/>
    </source>
</evidence>
<comment type="subcellular location">
    <subcellularLocation>
        <location evidence="2">Cell membrane</location>
    </subcellularLocation>
    <subcellularLocation>
        <location evidence="3">Cytoplasm</location>
    </subcellularLocation>
    <subcellularLocation>
        <location evidence="1">Nucleus</location>
    </subcellularLocation>
</comment>
<dbReference type="GO" id="GO:0005737">
    <property type="term" value="C:cytoplasm"/>
    <property type="evidence" value="ECO:0007669"/>
    <property type="project" value="UniProtKB-SubCell"/>
</dbReference>
<feature type="domain" description="EF-hand" evidence="17">
    <location>
        <begin position="165"/>
        <end position="200"/>
    </location>
</feature>
<keyword evidence="8" id="KW-0519">Myristate</keyword>
<dbReference type="InterPro" id="IPR051875">
    <property type="entry name" value="Calcineurin_B_homologous"/>
</dbReference>
<evidence type="ECO:0000256" key="6">
    <source>
        <dbReference type="ARBA" id="ARBA00022490"/>
    </source>
</evidence>
<evidence type="ECO:0000256" key="4">
    <source>
        <dbReference type="ARBA" id="ARBA00022448"/>
    </source>
</evidence>
<dbReference type="GO" id="GO:0015031">
    <property type="term" value="P:protein transport"/>
    <property type="evidence" value="ECO:0007669"/>
    <property type="project" value="UniProtKB-KW"/>
</dbReference>
<sequence length="207" mass="22963">AVKMGSALSNIRSQREALADVDAAKISADTGLSHSTVQRLHRRFNQLCRRGNETGASSASLSSIHRGEGKLLSRRQMMSDPELSLNPLGARIVCALYPRGSDAMSFPEFCSAIAVFQPAHTPAQREAKVQFVYRMLDIEENEFLSLTELSSLLHMLVGNNLPLEQIQSIASRALSEVDQVKDNRISYQEFRAAMEGLDIEEKMAIHF</sequence>
<evidence type="ECO:0000259" key="17">
    <source>
        <dbReference type="PROSITE" id="PS50222"/>
    </source>
</evidence>
<evidence type="ECO:0000313" key="20">
    <source>
        <dbReference type="Proteomes" id="UP000215902"/>
    </source>
</evidence>
<dbReference type="PROSITE" id="PS50222">
    <property type="entry name" value="EF_HAND_2"/>
    <property type="match status" value="2"/>
</dbReference>
<evidence type="ECO:0000313" key="18">
    <source>
        <dbReference type="EMBL" id="PAA76807.1"/>
    </source>
</evidence>
<organism evidence="18 20">
    <name type="scientific">Macrostomum lignano</name>
    <dbReference type="NCBI Taxonomy" id="282301"/>
    <lineage>
        <taxon>Eukaryota</taxon>
        <taxon>Metazoa</taxon>
        <taxon>Spiralia</taxon>
        <taxon>Lophotrochozoa</taxon>
        <taxon>Platyhelminthes</taxon>
        <taxon>Rhabditophora</taxon>
        <taxon>Macrostomorpha</taxon>
        <taxon>Macrostomida</taxon>
        <taxon>Macrostomidae</taxon>
        <taxon>Macrostomum</taxon>
    </lineage>
</organism>
<evidence type="ECO:0000256" key="12">
    <source>
        <dbReference type="ARBA" id="ARBA00022927"/>
    </source>
</evidence>
<dbReference type="Proteomes" id="UP000215902">
    <property type="component" value="Unassembled WGS sequence"/>
</dbReference>
<keyword evidence="20" id="KW-1185">Reference proteome</keyword>
<dbReference type="AlphaFoldDB" id="A0A267FUP1"/>
<dbReference type="InterPro" id="IPR002048">
    <property type="entry name" value="EF_hand_dom"/>
</dbReference>
<keyword evidence="15" id="KW-0449">Lipoprotein</keyword>
<dbReference type="GO" id="GO:0005634">
    <property type="term" value="C:nucleus"/>
    <property type="evidence" value="ECO:0007669"/>
    <property type="project" value="UniProtKB-SubCell"/>
</dbReference>
<dbReference type="EMBL" id="NIVC01000793">
    <property type="protein sequence ID" value="PAA76807.1"/>
    <property type="molecule type" value="Genomic_DNA"/>
</dbReference>
<dbReference type="GO" id="GO:0005886">
    <property type="term" value="C:plasma membrane"/>
    <property type="evidence" value="ECO:0007669"/>
    <property type="project" value="UniProtKB-SubCell"/>
</dbReference>
<keyword evidence="6" id="KW-0963">Cytoplasm</keyword>
<gene>
    <name evidence="19" type="ORF">BOX15_Mlig009112g1</name>
    <name evidence="18" type="ORF">BOX15_Mlig009112g3</name>
</gene>
<keyword evidence="5" id="KW-1003">Cell membrane</keyword>
<evidence type="ECO:0000256" key="3">
    <source>
        <dbReference type="ARBA" id="ARBA00004496"/>
    </source>
</evidence>
<evidence type="ECO:0000256" key="16">
    <source>
        <dbReference type="ARBA" id="ARBA00038164"/>
    </source>
</evidence>
<comment type="caution">
    <text evidence="18">The sequence shown here is derived from an EMBL/GenBank/DDBJ whole genome shotgun (WGS) entry which is preliminary data.</text>
</comment>
<evidence type="ECO:0000256" key="1">
    <source>
        <dbReference type="ARBA" id="ARBA00004123"/>
    </source>
</evidence>
<evidence type="ECO:0000256" key="15">
    <source>
        <dbReference type="ARBA" id="ARBA00023288"/>
    </source>
</evidence>
<keyword evidence="9" id="KW-0479">Metal-binding</keyword>
<feature type="domain" description="EF-hand" evidence="17">
    <location>
        <begin position="124"/>
        <end position="159"/>
    </location>
</feature>
<evidence type="ECO:0000256" key="2">
    <source>
        <dbReference type="ARBA" id="ARBA00004236"/>
    </source>
</evidence>
<protein>
    <recommendedName>
        <fullName evidence="17">EF-hand domain-containing protein</fullName>
    </recommendedName>
</protein>